<dbReference type="OrthoDB" id="6624781at2"/>
<gene>
    <name evidence="1" type="ORF">AERYTH_15055</name>
</gene>
<dbReference type="PATRIC" id="fig|2041.4.peg.3146"/>
<evidence type="ECO:0000313" key="1">
    <source>
        <dbReference type="EMBL" id="ALX05924.1"/>
    </source>
</evidence>
<dbReference type="InterPro" id="IPR023393">
    <property type="entry name" value="START-like_dom_sf"/>
</dbReference>
<dbReference type="Proteomes" id="UP000067689">
    <property type="component" value="Chromosome"/>
</dbReference>
<dbReference type="RefSeq" id="WP_067860378.1">
    <property type="nucleotide sequence ID" value="NZ_CP011502.1"/>
</dbReference>
<reference evidence="1 2" key="1">
    <citation type="journal article" date="1991" name="Int. J. Syst. Bacteriol.">
        <title>Description of the erythromycin-producing bacterium Arthrobacter sp. strain NRRL B-3381 as Aeromicrobium erythreum gen. nov., sp. nov.</title>
        <authorList>
            <person name="Miller E.S."/>
            <person name="Woese C.R."/>
            <person name="Brenner S."/>
        </authorList>
    </citation>
    <scope>NUCLEOTIDE SEQUENCE [LARGE SCALE GENOMIC DNA]</scope>
    <source>
        <strain evidence="1 2">AR18</strain>
    </source>
</reference>
<dbReference type="Gene3D" id="3.30.530.20">
    <property type="match status" value="1"/>
</dbReference>
<dbReference type="Pfam" id="PF10604">
    <property type="entry name" value="Polyketide_cyc2"/>
    <property type="match status" value="1"/>
</dbReference>
<proteinExistence type="predicted"/>
<name>A0A0U4BE37_9ACTN</name>
<dbReference type="SUPFAM" id="SSF55961">
    <property type="entry name" value="Bet v1-like"/>
    <property type="match status" value="1"/>
</dbReference>
<dbReference type="AlphaFoldDB" id="A0A0U4BE37"/>
<dbReference type="STRING" id="2041.AERYTH_15055"/>
<protein>
    <submittedName>
        <fullName evidence="1">Polyketide cyclase</fullName>
    </submittedName>
</protein>
<sequence length="163" mass="18363">MSERYPDERIETGRVVKAPADTIFAVLRDPWGHVAIDASGMLQSVEGDVVAAVGDRFLVHMDRESYGDIPDLKEYDVTVVIEEYEPDRLITWSIIGRVRPPIGHRWGYRLEPVDGGTQVTSVLDWSHARDDWKDQFPIVDEDGLKATLGILERAARLGYVRGS</sequence>
<keyword evidence="2" id="KW-1185">Reference proteome</keyword>
<evidence type="ECO:0000313" key="2">
    <source>
        <dbReference type="Proteomes" id="UP000067689"/>
    </source>
</evidence>
<dbReference type="KEGG" id="aer:AERYTH_15055"/>
<dbReference type="InterPro" id="IPR019587">
    <property type="entry name" value="Polyketide_cyclase/dehydratase"/>
</dbReference>
<accession>A0A0U4BE37</accession>
<dbReference type="EMBL" id="CP011502">
    <property type="protein sequence ID" value="ALX05924.1"/>
    <property type="molecule type" value="Genomic_DNA"/>
</dbReference>
<organism evidence="1 2">
    <name type="scientific">Aeromicrobium erythreum</name>
    <dbReference type="NCBI Taxonomy" id="2041"/>
    <lineage>
        <taxon>Bacteria</taxon>
        <taxon>Bacillati</taxon>
        <taxon>Actinomycetota</taxon>
        <taxon>Actinomycetes</taxon>
        <taxon>Propionibacteriales</taxon>
        <taxon>Nocardioidaceae</taxon>
        <taxon>Aeromicrobium</taxon>
    </lineage>
</organism>